<feature type="region of interest" description="Disordered" evidence="6">
    <location>
        <begin position="1"/>
        <end position="34"/>
    </location>
</feature>
<feature type="compositionally biased region" description="Basic residues" evidence="6">
    <location>
        <begin position="476"/>
        <end position="492"/>
    </location>
</feature>
<evidence type="ECO:0000256" key="4">
    <source>
        <dbReference type="ARBA" id="ARBA00023242"/>
    </source>
</evidence>
<protein>
    <submittedName>
        <fullName evidence="7">DELLA protein</fullName>
    </submittedName>
</protein>
<evidence type="ECO:0000256" key="6">
    <source>
        <dbReference type="SAM" id="MobiDB-lite"/>
    </source>
</evidence>
<evidence type="ECO:0000256" key="2">
    <source>
        <dbReference type="ARBA" id="ARBA00023015"/>
    </source>
</evidence>
<organism evidence="7 8">
    <name type="scientific">Vigna unguiculata</name>
    <name type="common">Cowpea</name>
    <dbReference type="NCBI Taxonomy" id="3917"/>
    <lineage>
        <taxon>Eukaryota</taxon>
        <taxon>Viridiplantae</taxon>
        <taxon>Streptophyta</taxon>
        <taxon>Embryophyta</taxon>
        <taxon>Tracheophyta</taxon>
        <taxon>Spermatophyta</taxon>
        <taxon>Magnoliopsida</taxon>
        <taxon>eudicotyledons</taxon>
        <taxon>Gunneridae</taxon>
        <taxon>Pentapetalae</taxon>
        <taxon>rosids</taxon>
        <taxon>fabids</taxon>
        <taxon>Fabales</taxon>
        <taxon>Fabaceae</taxon>
        <taxon>Papilionoideae</taxon>
        <taxon>50 kb inversion clade</taxon>
        <taxon>NPAAA clade</taxon>
        <taxon>indigoferoid/millettioid clade</taxon>
        <taxon>Phaseoleae</taxon>
        <taxon>Vigna</taxon>
    </lineage>
</organism>
<keyword evidence="8" id="KW-1185">Reference proteome</keyword>
<name>A0A4D6N8G5_VIGUN</name>
<dbReference type="PROSITE" id="PS50985">
    <property type="entry name" value="GRAS"/>
    <property type="match status" value="2"/>
</dbReference>
<feature type="region of interest" description="Disordered" evidence="6">
    <location>
        <begin position="51"/>
        <end position="75"/>
    </location>
</feature>
<dbReference type="PANTHER" id="PTHR31636">
    <property type="entry name" value="OSJNBA0084A10.13 PROTEIN-RELATED"/>
    <property type="match status" value="1"/>
</dbReference>
<dbReference type="EMBL" id="CP039354">
    <property type="protein sequence ID" value="QCE09104.1"/>
    <property type="molecule type" value="Genomic_DNA"/>
</dbReference>
<feature type="region of interest" description="Disordered" evidence="6">
    <location>
        <begin position="462"/>
        <end position="492"/>
    </location>
</feature>
<evidence type="ECO:0000313" key="8">
    <source>
        <dbReference type="Proteomes" id="UP000501690"/>
    </source>
</evidence>
<feature type="compositionally biased region" description="Low complexity" evidence="6">
    <location>
        <begin position="51"/>
        <end position="67"/>
    </location>
</feature>
<comment type="subcellular location">
    <subcellularLocation>
        <location evidence="1">Nucleus</location>
    </subcellularLocation>
</comment>
<feature type="short sequence motif" description="VHIID" evidence="5">
    <location>
        <begin position="645"/>
        <end position="649"/>
    </location>
</feature>
<feature type="region of interest" description="Disordered" evidence="6">
    <location>
        <begin position="509"/>
        <end position="533"/>
    </location>
</feature>
<sequence length="914" mass="103134">MHLSPYTTTPKKPSPHSNTHHHHHRHHNNHHHHHSNNIVDEAAALDNTNMHRSNQSHTSTSRSSDSSEPNEDGKWAPKLLRECAKAISERDSTKTHHLLWMLNELASPYGDCDQKLASYFLQALFCRATESGERCYKTLSSVAEKNHTFDSARRLILKFQEVSPWTTFGHVASNGAILEALEGEPKLHIIDLSNTLCTQWPTLLEALATRNDETPHLKLTVVALAGSVMKEVGQRMEKFARLMGVPFEFNVITGLRDLTKEGLGVQEDEAVAVNCVGALRRVEVEERENLIRVLKSLGPKVVTVVEEEADFCSSGEDFVKCFEECLKFYSLYFEMLEESFPPTSNERLMLERECSRSIVRVLACCGGGGGGDDMEDDGEEFECCERRERGTQWCERLRNAFSPVGFSDDVVDDVKALLKRYQPGWSLVFKGHFNNQTTSTTSPLLSTIDSFLEKLHINMHLSPYTTTPKKPSPHSNTHHHHHRHHNNHHHHHSNNIVDEAAALDNTNMHRSNQSHTSTSRSSDSSEPNEDGKWAPKLLRECAKAISERDSTKTHHLLWMLNELASPYGDCDQKLASYFLQALFCRATESGERCYKTLSSVAEKNHTFDSARRLILKFQEVSPWTTFGHVASNGAILEALEGEPKLHIIDLSNTLCTQWPTLLEALATRNDETPHLKLTVVALAGSVMKEVGQRMEKFARLMGVPFEFNVITGLRDLTKEGLGVQEDEAVAVNCVGALRRVEVEERENLIRVLKSLGPKVVTVVEEEADFCSSGEDFVKCFEECLKFYSLYFEMLEESFPPTSNERLMLERECSRSIVRVLACCGGGGGGDDMEDDGEEFECCERRERGTQWCERLRNAFSPVGFSDDVVDDVKALLKRYQPGWSLVVSQGDDHLSGIYLTWKEEPVVWASAWKP</sequence>
<evidence type="ECO:0000256" key="3">
    <source>
        <dbReference type="ARBA" id="ARBA00023163"/>
    </source>
</evidence>
<gene>
    <name evidence="7" type="ORF">DEO72_LG10g323</name>
</gene>
<keyword evidence="2" id="KW-0805">Transcription regulation</keyword>
<evidence type="ECO:0000313" key="7">
    <source>
        <dbReference type="EMBL" id="QCE09104.1"/>
    </source>
</evidence>
<evidence type="ECO:0000256" key="5">
    <source>
        <dbReference type="PROSITE-ProRule" id="PRU01191"/>
    </source>
</evidence>
<feature type="region of interest" description="VHIID" evidence="5">
    <location>
        <begin position="614"/>
        <end position="679"/>
    </location>
</feature>
<dbReference type="Pfam" id="PF03514">
    <property type="entry name" value="GRAS"/>
    <property type="match status" value="2"/>
</dbReference>
<comment type="caution">
    <text evidence="5">Lacks conserved residue(s) required for the propagation of feature annotation.</text>
</comment>
<reference evidence="7 8" key="1">
    <citation type="submission" date="2019-04" db="EMBL/GenBank/DDBJ databases">
        <title>An improved genome assembly and genetic linkage map for asparagus bean, Vigna unguiculata ssp. sesquipedialis.</title>
        <authorList>
            <person name="Xia Q."/>
            <person name="Zhang R."/>
            <person name="Dong Y."/>
        </authorList>
    </citation>
    <scope>NUCLEOTIDE SEQUENCE [LARGE SCALE GENOMIC DNA]</scope>
    <source>
        <tissue evidence="7">Leaf</tissue>
    </source>
</reference>
<feature type="short sequence motif" description="VHIID" evidence="5">
    <location>
        <begin position="187"/>
        <end position="191"/>
    </location>
</feature>
<evidence type="ECO:0000256" key="1">
    <source>
        <dbReference type="ARBA" id="ARBA00004123"/>
    </source>
</evidence>
<feature type="region of interest" description="SAW" evidence="5">
    <location>
        <begin position="363"/>
        <end position="452"/>
    </location>
</feature>
<proteinExistence type="inferred from homology"/>
<comment type="similarity">
    <text evidence="5">Belongs to the GRAS family.</text>
</comment>
<feature type="region of interest" description="SAW" evidence="5">
    <location>
        <begin position="821"/>
        <end position="913"/>
    </location>
</feature>
<feature type="compositionally biased region" description="Basic residues" evidence="6">
    <location>
        <begin position="18"/>
        <end position="34"/>
    </location>
</feature>
<feature type="compositionally biased region" description="Low complexity" evidence="6">
    <location>
        <begin position="509"/>
        <end position="525"/>
    </location>
</feature>
<dbReference type="Proteomes" id="UP000501690">
    <property type="component" value="Linkage Group LG10"/>
</dbReference>
<dbReference type="AlphaFoldDB" id="A0A4D6N8G5"/>
<keyword evidence="3" id="KW-0804">Transcription</keyword>
<accession>A0A4D6N8G5</accession>
<dbReference type="GO" id="GO:0005634">
    <property type="term" value="C:nucleus"/>
    <property type="evidence" value="ECO:0007669"/>
    <property type="project" value="UniProtKB-SubCell"/>
</dbReference>
<keyword evidence="4" id="KW-0539">Nucleus</keyword>
<feature type="region of interest" description="VHIID" evidence="5">
    <location>
        <begin position="156"/>
        <end position="221"/>
    </location>
</feature>
<feature type="compositionally biased region" description="Low complexity" evidence="6">
    <location>
        <begin position="462"/>
        <end position="475"/>
    </location>
</feature>
<dbReference type="InterPro" id="IPR005202">
    <property type="entry name" value="TF_GRAS"/>
</dbReference>
<feature type="compositionally biased region" description="Low complexity" evidence="6">
    <location>
        <begin position="1"/>
        <end position="17"/>
    </location>
</feature>